<dbReference type="EMBL" id="VJMP01000002">
    <property type="protein sequence ID" value="TRL78510.1"/>
    <property type="molecule type" value="Genomic_DNA"/>
</dbReference>
<comment type="caution">
    <text evidence="2">The sequence shown here is derived from an EMBL/GenBank/DDBJ whole genome shotgun (WGS) entry which is preliminary data.</text>
</comment>
<reference evidence="2 3" key="1">
    <citation type="submission" date="2019-07" db="EMBL/GenBank/DDBJ databases">
        <title>Genome Sequencing and Assembly of Staphylococcus haemolyticus SDA2.</title>
        <authorList>
            <person name="Emmons C.B."/>
            <person name="Park C."/>
            <person name="Sevigny J.L."/>
            <person name="Andam C."/>
        </authorList>
    </citation>
    <scope>NUCLEOTIDE SEQUENCE [LARGE SCALE GENOMIC DNA]</scope>
    <source>
        <strain evidence="2 3">SDA2</strain>
    </source>
</reference>
<protein>
    <recommendedName>
        <fullName evidence="1">YozE SAM-like domain-containing protein</fullName>
    </recommendedName>
</protein>
<sequence>MSFYEFMQGFIGDQTPLGELAHWISQDQHFPKYERISDNILSYFTKITTLDHEFLEIVKRSISLYEQSQL</sequence>
<dbReference type="RefSeq" id="WP_037538349.1">
    <property type="nucleotide sequence ID" value="NZ_CABMHO010000014.1"/>
</dbReference>
<gene>
    <name evidence="2" type="ORF">FNL11_02750</name>
</gene>
<dbReference type="InterPro" id="IPR023089">
    <property type="entry name" value="YozE_SAM-like"/>
</dbReference>
<dbReference type="Pfam" id="PF06855">
    <property type="entry name" value="YozE_SAM_like"/>
    <property type="match status" value="1"/>
</dbReference>
<dbReference type="AlphaFoldDB" id="A0A2A1KEI7"/>
<dbReference type="InterPro" id="IPR036806">
    <property type="entry name" value="YozE_SAM-like_sf"/>
</dbReference>
<name>A0A2A1KEI7_STAHA</name>
<organism evidence="2 3">
    <name type="scientific">Staphylococcus haemolyticus</name>
    <dbReference type="NCBI Taxonomy" id="1283"/>
    <lineage>
        <taxon>Bacteria</taxon>
        <taxon>Bacillati</taxon>
        <taxon>Bacillota</taxon>
        <taxon>Bacilli</taxon>
        <taxon>Bacillales</taxon>
        <taxon>Staphylococcaceae</taxon>
        <taxon>Staphylococcus</taxon>
    </lineage>
</organism>
<evidence type="ECO:0000259" key="1">
    <source>
        <dbReference type="Pfam" id="PF06855"/>
    </source>
</evidence>
<proteinExistence type="predicted"/>
<evidence type="ECO:0000313" key="3">
    <source>
        <dbReference type="Proteomes" id="UP000316594"/>
    </source>
</evidence>
<accession>A0A2A1KEI7</accession>
<evidence type="ECO:0000313" key="2">
    <source>
        <dbReference type="EMBL" id="TRL78510.1"/>
    </source>
</evidence>
<dbReference type="SUPFAM" id="SSF140652">
    <property type="entry name" value="YozE-like"/>
    <property type="match status" value="1"/>
</dbReference>
<feature type="domain" description="YozE SAM-like" evidence="1">
    <location>
        <begin position="2"/>
        <end position="67"/>
    </location>
</feature>
<dbReference type="Gene3D" id="1.10.150.260">
    <property type="entry name" value="YozE SAM-like"/>
    <property type="match status" value="1"/>
</dbReference>
<dbReference type="Proteomes" id="UP000316594">
    <property type="component" value="Unassembled WGS sequence"/>
</dbReference>